<evidence type="ECO:0000259" key="7">
    <source>
        <dbReference type="PROSITE" id="PS50089"/>
    </source>
</evidence>
<feature type="region of interest" description="Disordered" evidence="6">
    <location>
        <begin position="307"/>
        <end position="328"/>
    </location>
</feature>
<protein>
    <recommendedName>
        <fullName evidence="7">RING-type domain-containing protein</fullName>
    </recommendedName>
</protein>
<dbReference type="PROSITE" id="PS50089">
    <property type="entry name" value="ZF_RING_2"/>
    <property type="match status" value="1"/>
</dbReference>
<dbReference type="GO" id="GO:0004842">
    <property type="term" value="F:ubiquitin-protein transferase activity"/>
    <property type="evidence" value="ECO:0007669"/>
    <property type="project" value="TreeGrafter"/>
</dbReference>
<dbReference type="PIRSF" id="PIRSF036836">
    <property type="entry name" value="RNase_bind_SBP1"/>
    <property type="match status" value="1"/>
</dbReference>
<organism evidence="8 9">
    <name type="scientific">Ceratodon purpureus</name>
    <name type="common">Fire moss</name>
    <name type="synonym">Dicranum purpureum</name>
    <dbReference type="NCBI Taxonomy" id="3225"/>
    <lineage>
        <taxon>Eukaryota</taxon>
        <taxon>Viridiplantae</taxon>
        <taxon>Streptophyta</taxon>
        <taxon>Embryophyta</taxon>
        <taxon>Bryophyta</taxon>
        <taxon>Bryophytina</taxon>
        <taxon>Bryopsida</taxon>
        <taxon>Dicranidae</taxon>
        <taxon>Pseudoditrichales</taxon>
        <taxon>Ditrichaceae</taxon>
        <taxon>Ceratodon</taxon>
    </lineage>
</organism>
<dbReference type="FunFam" id="3.30.40.10:FF:000239">
    <property type="entry name" value="probable BOI-related E3 ubiquitin-protein ligase 2"/>
    <property type="match status" value="1"/>
</dbReference>
<reference evidence="8" key="1">
    <citation type="submission" date="2020-06" db="EMBL/GenBank/DDBJ databases">
        <title>WGS assembly of Ceratodon purpureus strain R40.</title>
        <authorList>
            <person name="Carey S.B."/>
            <person name="Jenkins J."/>
            <person name="Shu S."/>
            <person name="Lovell J.T."/>
            <person name="Sreedasyam A."/>
            <person name="Maumus F."/>
            <person name="Tiley G.P."/>
            <person name="Fernandez-Pozo N."/>
            <person name="Barry K."/>
            <person name="Chen C."/>
            <person name="Wang M."/>
            <person name="Lipzen A."/>
            <person name="Daum C."/>
            <person name="Saski C.A."/>
            <person name="Payton A.C."/>
            <person name="Mcbreen J.C."/>
            <person name="Conrad R.E."/>
            <person name="Kollar L.M."/>
            <person name="Olsson S."/>
            <person name="Huttunen S."/>
            <person name="Landis J.B."/>
            <person name="Wickett N.J."/>
            <person name="Johnson M.G."/>
            <person name="Rensing S.A."/>
            <person name="Grimwood J."/>
            <person name="Schmutz J."/>
            <person name="Mcdaniel S.F."/>
        </authorList>
    </citation>
    <scope>NUCLEOTIDE SEQUENCE</scope>
    <source>
        <strain evidence="8">R40</strain>
    </source>
</reference>
<dbReference type="Pfam" id="PF13920">
    <property type="entry name" value="zf-C3HC4_3"/>
    <property type="match status" value="1"/>
</dbReference>
<evidence type="ECO:0000313" key="9">
    <source>
        <dbReference type="Proteomes" id="UP000822688"/>
    </source>
</evidence>
<evidence type="ECO:0000313" key="8">
    <source>
        <dbReference type="EMBL" id="KAG0565187.1"/>
    </source>
</evidence>
<dbReference type="InterPro" id="IPR001841">
    <property type="entry name" value="Znf_RING"/>
</dbReference>
<sequence>MAVQSQQYPAAGVTLAENPALGRMRYELNHRGLLVAVDPNENSSNAFLGKNAFQIPSAVNMPGPNQYHLFNQLSGGRHGYANQQQQQQLDEATQLLIGVNEKDQLTATPVTLGSRKRGREVVIEDHFCSPWPNPPQPQQQYVINGLTQLDTHPGSVVNPQSTNGVSTGLRLAFEDDHRLRSASPVSTSGCVEPAPKPTWSENFASHLQQEREEVTQLLKIQNEQLKSFIEEKRQRHARQLIAAAEEGFQRKMREKDSEMEKVRRQNQELMDRFTQLNAESQHWQTKVRNTEAMVNLLRSNLAQAQQQNANASQFPQLQTPKEGCGDSEAADDCASSYVDDINDAHTRACNENRELREQRTCRVCRCNDVSMLLLPCRHLCLCQDCEGQLHACPLCRTPKNASVQVYMS</sequence>
<dbReference type="Gene3D" id="3.30.40.10">
    <property type="entry name" value="Zinc/RING finger domain, C3HC4 (zinc finger)"/>
    <property type="match status" value="1"/>
</dbReference>
<proteinExistence type="predicted"/>
<evidence type="ECO:0000256" key="4">
    <source>
        <dbReference type="PROSITE-ProRule" id="PRU00175"/>
    </source>
</evidence>
<dbReference type="FunFam" id="1.10.1170.10:FF:000002">
    <property type="entry name" value="Baculoviral IAP repeat containing 7"/>
    <property type="match status" value="1"/>
</dbReference>
<keyword evidence="1" id="KW-0479">Metal-binding</keyword>
<keyword evidence="2 4" id="KW-0863">Zinc-finger</keyword>
<comment type="caution">
    <text evidence="8">The sequence shown here is derived from an EMBL/GenBank/DDBJ whole genome shotgun (WGS) entry which is preliminary data.</text>
</comment>
<name>A0A8T0H327_CERPU</name>
<dbReference type="AlphaFoldDB" id="A0A8T0H327"/>
<gene>
    <name evidence="8" type="ORF">KC19_8G171400</name>
</gene>
<feature type="domain" description="RING-type" evidence="7">
    <location>
        <begin position="361"/>
        <end position="396"/>
    </location>
</feature>
<accession>A0A8T0H327</accession>
<dbReference type="EMBL" id="CM026429">
    <property type="protein sequence ID" value="KAG0565187.1"/>
    <property type="molecule type" value="Genomic_DNA"/>
</dbReference>
<evidence type="ECO:0000256" key="2">
    <source>
        <dbReference type="ARBA" id="ARBA00022771"/>
    </source>
</evidence>
<keyword evidence="3" id="KW-0862">Zinc</keyword>
<dbReference type="PANTHER" id="PTHR42647:SF72">
    <property type="entry name" value="EF-HAND CALCIUM-BINDING DOMAIN-CONTAINING PROTEIN 4A"/>
    <property type="match status" value="1"/>
</dbReference>
<dbReference type="PANTHER" id="PTHR42647">
    <property type="entry name" value="SBP (S-RIBONUCLEASE BINDING PROTEIN) FAMILY PROTEIN"/>
    <property type="match status" value="1"/>
</dbReference>
<dbReference type="GO" id="GO:0008270">
    <property type="term" value="F:zinc ion binding"/>
    <property type="evidence" value="ECO:0007669"/>
    <property type="project" value="UniProtKB-KW"/>
</dbReference>
<feature type="coiled-coil region" evidence="5">
    <location>
        <begin position="204"/>
        <end position="307"/>
    </location>
</feature>
<evidence type="ECO:0000256" key="1">
    <source>
        <dbReference type="ARBA" id="ARBA00022723"/>
    </source>
</evidence>
<evidence type="ECO:0000256" key="6">
    <source>
        <dbReference type="SAM" id="MobiDB-lite"/>
    </source>
</evidence>
<dbReference type="InterPro" id="IPR013083">
    <property type="entry name" value="Znf_RING/FYVE/PHD"/>
</dbReference>
<evidence type="ECO:0000256" key="3">
    <source>
        <dbReference type="ARBA" id="ARBA00022833"/>
    </source>
</evidence>
<keyword evidence="5" id="KW-0175">Coiled coil</keyword>
<dbReference type="Proteomes" id="UP000822688">
    <property type="component" value="Chromosome 8"/>
</dbReference>
<evidence type="ECO:0000256" key="5">
    <source>
        <dbReference type="SAM" id="Coils"/>
    </source>
</evidence>
<keyword evidence="9" id="KW-1185">Reference proteome</keyword>